<reference evidence="6 7" key="1">
    <citation type="journal article" date="2014" name="ISME J.">
        <title>Candidatus Competibacter-lineage genomes retrieved from metagenomes reveal functional metabolic diversity.</title>
        <authorList>
            <person name="McIlroy S.J."/>
            <person name="Albertsen M."/>
            <person name="Andresen E.K."/>
            <person name="Saunders A.M."/>
            <person name="Kristiansen R."/>
            <person name="Stokholm-Bjerregaard M."/>
            <person name="Nielsen K.L."/>
            <person name="Nielsen P.H."/>
        </authorList>
    </citation>
    <scope>NUCLEOTIDE SEQUENCE [LARGE SCALE GENOMIC DNA]</scope>
    <source>
        <strain evidence="6 7">Run_B_J11</strain>
    </source>
</reference>
<accession>A0A7U7GAF5</accession>
<dbReference type="Pfam" id="PF00589">
    <property type="entry name" value="Phage_integrase"/>
    <property type="match status" value="1"/>
</dbReference>
<dbReference type="PROSITE" id="PS51898">
    <property type="entry name" value="TYR_RECOMBINASE"/>
    <property type="match status" value="1"/>
</dbReference>
<dbReference type="InterPro" id="IPR011010">
    <property type="entry name" value="DNA_brk_join_enz"/>
</dbReference>
<evidence type="ECO:0000256" key="2">
    <source>
        <dbReference type="ARBA" id="ARBA00022908"/>
    </source>
</evidence>
<dbReference type="GO" id="GO:0003677">
    <property type="term" value="F:DNA binding"/>
    <property type="evidence" value="ECO:0007669"/>
    <property type="project" value="UniProtKB-KW"/>
</dbReference>
<proteinExistence type="inferred from homology"/>
<comment type="similarity">
    <text evidence="1">Belongs to the 'phage' integrase family.</text>
</comment>
<organism evidence="6 7">
    <name type="scientific">Candidatus Contendobacter odensis Run_B_J11</name>
    <dbReference type="NCBI Taxonomy" id="1400861"/>
    <lineage>
        <taxon>Bacteria</taxon>
        <taxon>Pseudomonadati</taxon>
        <taxon>Pseudomonadota</taxon>
        <taxon>Gammaproteobacteria</taxon>
        <taxon>Candidatus Competibacteraceae</taxon>
        <taxon>Candidatus Contendibacter</taxon>
    </lineage>
</organism>
<dbReference type="EMBL" id="CBTK010000104">
    <property type="protein sequence ID" value="CDH44839.1"/>
    <property type="molecule type" value="Genomic_DNA"/>
</dbReference>
<dbReference type="PANTHER" id="PTHR30349:SF41">
    <property type="entry name" value="INTEGRASE_RECOMBINASE PROTEIN MJ0367-RELATED"/>
    <property type="match status" value="1"/>
</dbReference>
<dbReference type="InterPro" id="IPR013762">
    <property type="entry name" value="Integrase-like_cat_sf"/>
</dbReference>
<evidence type="ECO:0000259" key="5">
    <source>
        <dbReference type="PROSITE" id="PS51898"/>
    </source>
</evidence>
<keyword evidence="4" id="KW-0233">DNA recombination</keyword>
<evidence type="ECO:0000256" key="4">
    <source>
        <dbReference type="ARBA" id="ARBA00023172"/>
    </source>
</evidence>
<dbReference type="SUPFAM" id="SSF56349">
    <property type="entry name" value="DNA breaking-rejoining enzymes"/>
    <property type="match status" value="1"/>
</dbReference>
<evidence type="ECO:0000256" key="1">
    <source>
        <dbReference type="ARBA" id="ARBA00008857"/>
    </source>
</evidence>
<dbReference type="Gene3D" id="1.10.443.10">
    <property type="entry name" value="Intergrase catalytic core"/>
    <property type="match status" value="1"/>
</dbReference>
<name>A0A7U7GAF5_9GAMM</name>
<dbReference type="InterPro" id="IPR050090">
    <property type="entry name" value="Tyrosine_recombinase_XerCD"/>
</dbReference>
<evidence type="ECO:0000313" key="6">
    <source>
        <dbReference type="EMBL" id="CDH44839.1"/>
    </source>
</evidence>
<keyword evidence="7" id="KW-1185">Reference proteome</keyword>
<sequence>MIDVRLVEGAATSVRVIGKGDKERLVPLPEAFGAVFRFWLKDPPRGEFAFARAAGQKPASSQAARAYLRGMLQKAGIDKKISPHKLRPTYATNLLNAGAERVDIKALLGHESIATTQIYTHVGQERMEQGVARL</sequence>
<protein>
    <submittedName>
        <fullName evidence="6">Integrase family protein</fullName>
    </submittedName>
</protein>
<keyword evidence="2" id="KW-0229">DNA integration</keyword>
<evidence type="ECO:0000256" key="3">
    <source>
        <dbReference type="ARBA" id="ARBA00023125"/>
    </source>
</evidence>
<dbReference type="Proteomes" id="UP000019184">
    <property type="component" value="Unassembled WGS sequence"/>
</dbReference>
<comment type="caution">
    <text evidence="6">The sequence shown here is derived from an EMBL/GenBank/DDBJ whole genome shotgun (WGS) entry which is preliminary data.</text>
</comment>
<gene>
    <name evidence="6" type="ORF">BN874_1920006</name>
</gene>
<dbReference type="InterPro" id="IPR002104">
    <property type="entry name" value="Integrase_catalytic"/>
</dbReference>
<keyword evidence="3" id="KW-0238">DNA-binding</keyword>
<dbReference type="GO" id="GO:0015074">
    <property type="term" value="P:DNA integration"/>
    <property type="evidence" value="ECO:0007669"/>
    <property type="project" value="UniProtKB-KW"/>
</dbReference>
<dbReference type="PANTHER" id="PTHR30349">
    <property type="entry name" value="PHAGE INTEGRASE-RELATED"/>
    <property type="match status" value="1"/>
</dbReference>
<evidence type="ECO:0000313" key="7">
    <source>
        <dbReference type="Proteomes" id="UP000019184"/>
    </source>
</evidence>
<dbReference type="GO" id="GO:0006310">
    <property type="term" value="P:DNA recombination"/>
    <property type="evidence" value="ECO:0007669"/>
    <property type="project" value="UniProtKB-KW"/>
</dbReference>
<feature type="domain" description="Tyr recombinase" evidence="5">
    <location>
        <begin position="1"/>
        <end position="132"/>
    </location>
</feature>
<dbReference type="AlphaFoldDB" id="A0A7U7GAF5"/>